<proteinExistence type="predicted"/>
<dbReference type="AlphaFoldDB" id="A0A1M4EF90"/>
<accession>A0A1M4EF90</accession>
<gene>
    <name evidence="3" type="ORF">BN4615_P6854</name>
</gene>
<name>A0A1M4EF90_9ACTN</name>
<sequence length="299" mass="32065">MPRSRRARRKSTPATGNRPASGDAAGTRIAQSPAARGEGAENAEKSGRGLVMWVAGIVSAVLAAAAGVVFTGWFNTLGPGVFDEVVSKEPLTVAYVSISDEGPSIALRDPVTSPQDRAILLGRADAMEEAAFLERHRAAQVGRMVVVAVLSGNRARLRIADVRPRVLEREPVSDSALLNPASAGEEGTIEIAADLDRPVPLFVPLKGRKTPYFQTKQIDLVRDEQVTLAMTLTACEAYYEFEFVATVVSDGRAEEVVIRRPGGLPFRLTGPAREYGVSYDEHPMGGWRPASASPVKQEC</sequence>
<dbReference type="EMBL" id="LT559118">
    <property type="protein sequence ID" value="SBO97338.1"/>
    <property type="molecule type" value="Genomic_DNA"/>
</dbReference>
<evidence type="ECO:0000313" key="3">
    <source>
        <dbReference type="EMBL" id="SBO97338.1"/>
    </source>
</evidence>
<feature type="compositionally biased region" description="Basic residues" evidence="1">
    <location>
        <begin position="1"/>
        <end position="11"/>
    </location>
</feature>
<keyword evidence="2" id="KW-0812">Transmembrane</keyword>
<organism evidence="3">
    <name type="scientific">Nonomuraea gerenzanensis</name>
    <dbReference type="NCBI Taxonomy" id="93944"/>
    <lineage>
        <taxon>Bacteria</taxon>
        <taxon>Bacillati</taxon>
        <taxon>Actinomycetota</taxon>
        <taxon>Actinomycetes</taxon>
        <taxon>Streptosporangiales</taxon>
        <taxon>Streptosporangiaceae</taxon>
        <taxon>Nonomuraea</taxon>
    </lineage>
</organism>
<dbReference type="RefSeq" id="WP_225266109.1">
    <property type="nucleotide sequence ID" value="NZ_CP084058.1"/>
</dbReference>
<evidence type="ECO:0000256" key="1">
    <source>
        <dbReference type="SAM" id="MobiDB-lite"/>
    </source>
</evidence>
<keyword evidence="2" id="KW-1133">Transmembrane helix</keyword>
<keyword evidence="2" id="KW-0472">Membrane</keyword>
<reference evidence="3" key="1">
    <citation type="submission" date="2016-04" db="EMBL/GenBank/DDBJ databases">
        <authorList>
            <person name="Evans L.H."/>
            <person name="Alamgir A."/>
            <person name="Owens N."/>
            <person name="Weber N.D."/>
            <person name="Virtaneva K."/>
            <person name="Barbian K."/>
            <person name="Babar A."/>
            <person name="Rosenke K."/>
        </authorList>
    </citation>
    <scope>NUCLEOTIDE SEQUENCE</scope>
    <source>
        <strain evidence="3">Nono1</strain>
    </source>
</reference>
<evidence type="ECO:0000256" key="2">
    <source>
        <dbReference type="SAM" id="Phobius"/>
    </source>
</evidence>
<feature type="transmembrane region" description="Helical" evidence="2">
    <location>
        <begin position="50"/>
        <end position="74"/>
    </location>
</feature>
<protein>
    <submittedName>
        <fullName evidence="3">Uncharacterized protein</fullName>
    </submittedName>
</protein>
<feature type="region of interest" description="Disordered" evidence="1">
    <location>
        <begin position="1"/>
        <end position="42"/>
    </location>
</feature>